<gene>
    <name evidence="1" type="ORF">BJA5080_03476</name>
</gene>
<sequence>MRRARRIVNEMEFRMLREAKSFSPSSRAGTVKGFSRPGPFVISITTAASASLQRCFAAGARRFLESDRSLKRPCRSRAQYGWPFH</sequence>
<protein>
    <submittedName>
        <fullName evidence="1">Uncharacterized protein</fullName>
    </submittedName>
</protein>
<comment type="caution">
    <text evidence="1">The sequence shown here is derived from an EMBL/GenBank/DDBJ whole genome shotgun (WGS) entry which is preliminary data.</text>
</comment>
<organism evidence="1 2">
    <name type="scientific">Bradyrhizobium diazoefficiens SEMIA 5080</name>
    <dbReference type="NCBI Taxonomy" id="754504"/>
    <lineage>
        <taxon>Bacteria</taxon>
        <taxon>Pseudomonadati</taxon>
        <taxon>Pseudomonadota</taxon>
        <taxon>Alphaproteobacteria</taxon>
        <taxon>Hyphomicrobiales</taxon>
        <taxon>Nitrobacteraceae</taxon>
        <taxon>Bradyrhizobium</taxon>
    </lineage>
</organism>
<reference evidence="1 2" key="1">
    <citation type="journal article" date="2014" name="BMC Genomics">
        <title>Comparative genomics of Bradyrhizobium japonicum CPAC 15 and Bradyrhizobium diazoefficiens CPAC 7: elite model strains for understanding symbiotic performance with soybean.</title>
        <authorList>
            <person name="Siqueira A.F."/>
            <person name="Ormeno-Orrillo E."/>
            <person name="Souza R.C."/>
            <person name="Rodrigues E.P."/>
            <person name="Almeida L.G."/>
            <person name="Barcellos F.G."/>
            <person name="Batista J.S."/>
            <person name="Nakatami A.S."/>
            <person name="Martinez-Romero E."/>
            <person name="Vasconcelos A.T."/>
            <person name="Hungria M."/>
        </authorList>
    </citation>
    <scope>NUCLEOTIDE SEQUENCE [LARGE SCALE GENOMIC DNA]</scope>
    <source>
        <strain evidence="1 2">SEMIA 5080</strain>
    </source>
</reference>
<dbReference type="Proteomes" id="UP000024900">
    <property type="component" value="Unassembled WGS sequence"/>
</dbReference>
<dbReference type="EMBL" id="ADOU02000005">
    <property type="protein sequence ID" value="KGJ66857.1"/>
    <property type="molecule type" value="Genomic_DNA"/>
</dbReference>
<accession>A0A837CC18</accession>
<dbReference type="AlphaFoldDB" id="A0A837CC18"/>
<proteinExistence type="predicted"/>
<evidence type="ECO:0000313" key="2">
    <source>
        <dbReference type="Proteomes" id="UP000024900"/>
    </source>
</evidence>
<evidence type="ECO:0000313" key="1">
    <source>
        <dbReference type="EMBL" id="KGJ66857.1"/>
    </source>
</evidence>
<name>A0A837CC18_9BRAD</name>